<evidence type="ECO:0000313" key="2">
    <source>
        <dbReference type="EMBL" id="PQM45770.1"/>
    </source>
</evidence>
<reference evidence="2 3" key="1">
    <citation type="journal article" date="2017" name="Int. J. Syst. Evol. Microbiol.">
        <title>Mycobacterium talmoniae sp. nov., a slowly growing mycobacterium isolated from human respiratory samples.</title>
        <authorList>
            <person name="Davidson R.M."/>
            <person name="DeGroote M.A."/>
            <person name="Marola J.L."/>
            <person name="Buss S."/>
            <person name="Jones V."/>
            <person name="McNeil M.R."/>
            <person name="Freifeld A.G."/>
            <person name="Elaine Epperson L."/>
            <person name="Hasan N.A."/>
            <person name="Jackson M."/>
            <person name="Iwen P.C."/>
            <person name="Salfinger M."/>
            <person name="Strong M."/>
        </authorList>
    </citation>
    <scope>NUCLEOTIDE SEQUENCE [LARGE SCALE GENOMIC DNA]</scope>
    <source>
        <strain evidence="2 3">ATCC BAA-2683</strain>
    </source>
</reference>
<sequence length="68" mass="6965">MNSAGQEPAPRPSSKRPPEAADKVTACLASTAGCRKASHNTRCPIVSRSVLAATQLAIPIASQMFSAG</sequence>
<dbReference type="Proteomes" id="UP000238296">
    <property type="component" value="Unassembled WGS sequence"/>
</dbReference>
<dbReference type="AlphaFoldDB" id="A0A2S8BGH1"/>
<protein>
    <submittedName>
        <fullName evidence="2">Uncharacterized protein</fullName>
    </submittedName>
</protein>
<feature type="region of interest" description="Disordered" evidence="1">
    <location>
        <begin position="1"/>
        <end position="22"/>
    </location>
</feature>
<proteinExistence type="predicted"/>
<name>A0A2S8BGH1_9MYCO</name>
<comment type="caution">
    <text evidence="2">The sequence shown here is derived from an EMBL/GenBank/DDBJ whole genome shotgun (WGS) entry which is preliminary data.</text>
</comment>
<evidence type="ECO:0000313" key="3">
    <source>
        <dbReference type="Proteomes" id="UP000238296"/>
    </source>
</evidence>
<organism evidence="2 3">
    <name type="scientific">Mycobacterium talmoniae</name>
    <dbReference type="NCBI Taxonomy" id="1858794"/>
    <lineage>
        <taxon>Bacteria</taxon>
        <taxon>Bacillati</taxon>
        <taxon>Actinomycetota</taxon>
        <taxon>Actinomycetes</taxon>
        <taxon>Mycobacteriales</taxon>
        <taxon>Mycobacteriaceae</taxon>
        <taxon>Mycobacterium</taxon>
    </lineage>
</organism>
<dbReference type="EMBL" id="PPEA01000591">
    <property type="protein sequence ID" value="PQM45770.1"/>
    <property type="molecule type" value="Genomic_DNA"/>
</dbReference>
<gene>
    <name evidence="2" type="ORF">C1Y40_04071</name>
</gene>
<evidence type="ECO:0000256" key="1">
    <source>
        <dbReference type="SAM" id="MobiDB-lite"/>
    </source>
</evidence>
<accession>A0A2S8BGH1</accession>